<feature type="transmembrane region" description="Helical" evidence="1">
    <location>
        <begin position="178"/>
        <end position="201"/>
    </location>
</feature>
<keyword evidence="2" id="KW-0732">Signal</keyword>
<organism evidence="3 4">
    <name type="scientific">Byssothecium circinans</name>
    <dbReference type="NCBI Taxonomy" id="147558"/>
    <lineage>
        <taxon>Eukaryota</taxon>
        <taxon>Fungi</taxon>
        <taxon>Dikarya</taxon>
        <taxon>Ascomycota</taxon>
        <taxon>Pezizomycotina</taxon>
        <taxon>Dothideomycetes</taxon>
        <taxon>Pleosporomycetidae</taxon>
        <taxon>Pleosporales</taxon>
        <taxon>Massarineae</taxon>
        <taxon>Massarinaceae</taxon>
        <taxon>Byssothecium</taxon>
    </lineage>
</organism>
<protein>
    <submittedName>
        <fullName evidence="3">Uncharacterized protein</fullName>
    </submittedName>
</protein>
<keyword evidence="1" id="KW-1133">Transmembrane helix</keyword>
<keyword evidence="4" id="KW-1185">Reference proteome</keyword>
<evidence type="ECO:0000313" key="3">
    <source>
        <dbReference type="EMBL" id="KAF1949759.1"/>
    </source>
</evidence>
<name>A0A6A5TDF3_9PLEO</name>
<dbReference type="Proteomes" id="UP000800035">
    <property type="component" value="Unassembled WGS sequence"/>
</dbReference>
<reference evidence="3" key="1">
    <citation type="journal article" date="2020" name="Stud. Mycol.">
        <title>101 Dothideomycetes genomes: a test case for predicting lifestyles and emergence of pathogens.</title>
        <authorList>
            <person name="Haridas S."/>
            <person name="Albert R."/>
            <person name="Binder M."/>
            <person name="Bloem J."/>
            <person name="Labutti K."/>
            <person name="Salamov A."/>
            <person name="Andreopoulos B."/>
            <person name="Baker S."/>
            <person name="Barry K."/>
            <person name="Bills G."/>
            <person name="Bluhm B."/>
            <person name="Cannon C."/>
            <person name="Castanera R."/>
            <person name="Culley D."/>
            <person name="Daum C."/>
            <person name="Ezra D."/>
            <person name="Gonzalez J."/>
            <person name="Henrissat B."/>
            <person name="Kuo A."/>
            <person name="Liang C."/>
            <person name="Lipzen A."/>
            <person name="Lutzoni F."/>
            <person name="Magnuson J."/>
            <person name="Mondo S."/>
            <person name="Nolan M."/>
            <person name="Ohm R."/>
            <person name="Pangilinan J."/>
            <person name="Park H.-J."/>
            <person name="Ramirez L."/>
            <person name="Alfaro M."/>
            <person name="Sun H."/>
            <person name="Tritt A."/>
            <person name="Yoshinaga Y."/>
            <person name="Zwiers L.-H."/>
            <person name="Turgeon B."/>
            <person name="Goodwin S."/>
            <person name="Spatafora J."/>
            <person name="Crous P."/>
            <person name="Grigoriev I."/>
        </authorList>
    </citation>
    <scope>NUCLEOTIDE SEQUENCE</scope>
    <source>
        <strain evidence="3">CBS 675.92</strain>
    </source>
</reference>
<gene>
    <name evidence="3" type="ORF">CC80DRAFT_497224</name>
</gene>
<keyword evidence="1" id="KW-0812">Transmembrane</keyword>
<dbReference type="OrthoDB" id="5215637at2759"/>
<feature type="signal peptide" evidence="2">
    <location>
        <begin position="1"/>
        <end position="23"/>
    </location>
</feature>
<evidence type="ECO:0000256" key="1">
    <source>
        <dbReference type="SAM" id="Phobius"/>
    </source>
</evidence>
<dbReference type="EMBL" id="ML977032">
    <property type="protein sequence ID" value="KAF1949759.1"/>
    <property type="molecule type" value="Genomic_DNA"/>
</dbReference>
<evidence type="ECO:0000256" key="2">
    <source>
        <dbReference type="SAM" id="SignalP"/>
    </source>
</evidence>
<evidence type="ECO:0000313" key="4">
    <source>
        <dbReference type="Proteomes" id="UP000800035"/>
    </source>
</evidence>
<dbReference type="AlphaFoldDB" id="A0A6A5TDF3"/>
<accession>A0A6A5TDF3</accession>
<sequence>MRPRTNCGLHALFVAALLSFVAAQKSCFYPDKSNATGLTPCRRDAEVTHCCKEGDECLSNGLCYSAGLNSVVRRGCTDKTWTLSECPNYGTAANLAYYTNDAPLSACGGYNSFCCGQDGAARRCCEVINSNSTQHPLGILIKAGAVITGAMDKGLPSPTPCGPNGTSSAAALKSKQGAVIGLGTALGAVALVALGVVLFLLDNSSKQEGTIQEQRVTIEEGQRTIQDRESTIEEQRAVLNRQEARWARLPFAIRAENSMEEGNGRPT</sequence>
<feature type="chain" id="PRO_5025556833" evidence="2">
    <location>
        <begin position="24"/>
        <end position="267"/>
    </location>
</feature>
<proteinExistence type="predicted"/>
<keyword evidence="1" id="KW-0472">Membrane</keyword>